<accession>A0A232F681</accession>
<evidence type="ECO:0000313" key="2">
    <source>
        <dbReference type="Proteomes" id="UP000215335"/>
    </source>
</evidence>
<protein>
    <submittedName>
        <fullName evidence="1">Uncharacterized protein</fullName>
    </submittedName>
</protein>
<name>A0A232F681_9HYME</name>
<dbReference type="AlphaFoldDB" id="A0A232F681"/>
<reference evidence="1 2" key="1">
    <citation type="journal article" date="2017" name="Curr. Biol.">
        <title>The Evolution of Venom by Co-option of Single-Copy Genes.</title>
        <authorList>
            <person name="Martinson E.O."/>
            <person name="Mrinalini"/>
            <person name="Kelkar Y.D."/>
            <person name="Chang C.H."/>
            <person name="Werren J.H."/>
        </authorList>
    </citation>
    <scope>NUCLEOTIDE SEQUENCE [LARGE SCALE GENOMIC DNA]</scope>
    <source>
        <strain evidence="1 2">Alberta</strain>
        <tissue evidence="1">Whole body</tissue>
    </source>
</reference>
<keyword evidence="2" id="KW-1185">Reference proteome</keyword>
<organism evidence="1 2">
    <name type="scientific">Trichomalopsis sarcophagae</name>
    <dbReference type="NCBI Taxonomy" id="543379"/>
    <lineage>
        <taxon>Eukaryota</taxon>
        <taxon>Metazoa</taxon>
        <taxon>Ecdysozoa</taxon>
        <taxon>Arthropoda</taxon>
        <taxon>Hexapoda</taxon>
        <taxon>Insecta</taxon>
        <taxon>Pterygota</taxon>
        <taxon>Neoptera</taxon>
        <taxon>Endopterygota</taxon>
        <taxon>Hymenoptera</taxon>
        <taxon>Apocrita</taxon>
        <taxon>Proctotrupomorpha</taxon>
        <taxon>Chalcidoidea</taxon>
        <taxon>Pteromalidae</taxon>
        <taxon>Pteromalinae</taxon>
        <taxon>Trichomalopsis</taxon>
    </lineage>
</organism>
<gene>
    <name evidence="1" type="ORF">TSAR_001727</name>
</gene>
<sequence length="68" mass="7622">MSAADYIKKLKQVRNLIDTVEEGNLTSLLKVRMTGEAAEALDGNEIKTVEDLFNGVRTLYPIDDDIHE</sequence>
<dbReference type="Proteomes" id="UP000215335">
    <property type="component" value="Unassembled WGS sequence"/>
</dbReference>
<dbReference type="EMBL" id="NNAY01000913">
    <property type="protein sequence ID" value="OXU25949.1"/>
    <property type="molecule type" value="Genomic_DNA"/>
</dbReference>
<proteinExistence type="predicted"/>
<evidence type="ECO:0000313" key="1">
    <source>
        <dbReference type="EMBL" id="OXU25949.1"/>
    </source>
</evidence>
<comment type="caution">
    <text evidence="1">The sequence shown here is derived from an EMBL/GenBank/DDBJ whole genome shotgun (WGS) entry which is preliminary data.</text>
</comment>